<gene>
    <name evidence="3" type="ORF">I1A42_18180</name>
</gene>
<accession>A0ABS0GIZ6</accession>
<dbReference type="Pfam" id="PF04319">
    <property type="entry name" value="NifZ"/>
    <property type="match status" value="1"/>
</dbReference>
<evidence type="ECO:0000313" key="4">
    <source>
        <dbReference type="Proteomes" id="UP000597206"/>
    </source>
</evidence>
<proteinExistence type="inferred from homology"/>
<dbReference type="EMBL" id="JADPMR010000004">
    <property type="protein sequence ID" value="MBF9002403.1"/>
    <property type="molecule type" value="Genomic_DNA"/>
</dbReference>
<name>A0ABS0GIZ6_9VIBR</name>
<comment type="caution">
    <text evidence="3">The sequence shown here is derived from an EMBL/GenBank/DDBJ whole genome shotgun (WGS) entry which is preliminary data.</text>
</comment>
<evidence type="ECO:0000313" key="3">
    <source>
        <dbReference type="EMBL" id="MBF9002403.1"/>
    </source>
</evidence>
<protein>
    <submittedName>
        <fullName evidence="3">Nitrogen fixation protein NifZ</fullName>
    </submittedName>
</protein>
<organism evidence="3 4">
    <name type="scientific">Vibrio nitrifigilis</name>
    <dbReference type="NCBI Taxonomy" id="2789781"/>
    <lineage>
        <taxon>Bacteria</taxon>
        <taxon>Pseudomonadati</taxon>
        <taxon>Pseudomonadota</taxon>
        <taxon>Gammaproteobacteria</taxon>
        <taxon>Vibrionales</taxon>
        <taxon>Vibrionaceae</taxon>
        <taxon>Vibrio</taxon>
    </lineage>
</organism>
<dbReference type="InterPro" id="IPR007415">
    <property type="entry name" value="Nitrogenase_MoFe_mat_NifZ"/>
</dbReference>
<keyword evidence="4" id="KW-1185">Reference proteome</keyword>
<comment type="similarity">
    <text evidence="1">Belongs to the NifZ family.</text>
</comment>
<evidence type="ECO:0000256" key="2">
    <source>
        <dbReference type="ARBA" id="ARBA00023231"/>
    </source>
</evidence>
<evidence type="ECO:0000256" key="1">
    <source>
        <dbReference type="ARBA" id="ARBA00008027"/>
    </source>
</evidence>
<sequence length="158" mass="17908">MTDWELERQPGIRFAEGEPVRVIRTVRNDGSFPDFDKGDVLVEAGSCGEVRSYGYFLQTQVIFQVYFPEVNRVIGIRETELIRADLPWVPCTLYSLDKARLTKSLTIKGEPLASKGDLIEVKRSWRDLEDGSLTYEVACGEYVFKLDASVLEAVHDSL</sequence>
<dbReference type="RefSeq" id="WP_196124310.1">
    <property type="nucleotide sequence ID" value="NZ_JADPMR010000004.1"/>
</dbReference>
<reference evidence="3 4" key="1">
    <citation type="submission" date="2020-11" db="EMBL/GenBank/DDBJ databases">
        <title>Vibrio nitrifigilis sp. nov., a marine nitrogen-fixing bacterium isolated from the lagoon sediment of an islet inside an atoll.</title>
        <authorList>
            <person name="Wang L.-T."/>
            <person name="Shieh W.Y."/>
        </authorList>
    </citation>
    <scope>NUCLEOTIDE SEQUENCE [LARGE SCALE GENOMIC DNA]</scope>
    <source>
        <strain evidence="3 4">NFV-1</strain>
    </source>
</reference>
<keyword evidence="2" id="KW-0535">Nitrogen fixation</keyword>
<dbReference type="Proteomes" id="UP000597206">
    <property type="component" value="Unassembled WGS sequence"/>
</dbReference>